<dbReference type="RefSeq" id="WP_072842467.1">
    <property type="nucleotide sequence ID" value="NZ_FQVF01000040.1"/>
</dbReference>
<evidence type="ECO:0000256" key="5">
    <source>
        <dbReference type="SAM" id="Phobius"/>
    </source>
</evidence>
<feature type="transmembrane region" description="Helical" evidence="5">
    <location>
        <begin position="34"/>
        <end position="54"/>
    </location>
</feature>
<feature type="transmembrane region" description="Helical" evidence="5">
    <location>
        <begin position="74"/>
        <end position="95"/>
    </location>
</feature>
<keyword evidence="4 5" id="KW-0472">Membrane</keyword>
<evidence type="ECO:0000256" key="2">
    <source>
        <dbReference type="ARBA" id="ARBA00022692"/>
    </source>
</evidence>
<keyword evidence="3 5" id="KW-1133">Transmembrane helix</keyword>
<feature type="domain" description="Yip1" evidence="6">
    <location>
        <begin position="6"/>
        <end position="179"/>
    </location>
</feature>
<name>A0A1M5NIX5_9GAMM</name>
<sequence length="203" mass="22563">MINHVWGLIHHPDKEWREINKEHESVSHLYLHHVLWMAAIPVVSTFIGTTQFGWTFGGDEAIKVSFMDGLGLGVLFYALILVAVAMVGSLIHWMARNFPNRPPRQECIVFAGYIATPMFLSGIFAIYPIIWLCLLACVAGVAYTGYLLYRGTPSFLGISHKQGFILSSTTLGIGVLVLEALLAAVVLLWSLGSEHSIVWSFFQ</sequence>
<dbReference type="AlphaFoldDB" id="A0A1M5NIX5"/>
<keyword evidence="8" id="KW-1185">Reference proteome</keyword>
<evidence type="ECO:0000313" key="8">
    <source>
        <dbReference type="Proteomes" id="UP000184517"/>
    </source>
</evidence>
<dbReference type="OrthoDB" id="9808452at2"/>
<evidence type="ECO:0000259" key="6">
    <source>
        <dbReference type="Pfam" id="PF04893"/>
    </source>
</evidence>
<protein>
    <recommendedName>
        <fullName evidence="6">Yip1 domain-containing protein</fullName>
    </recommendedName>
</protein>
<dbReference type="Pfam" id="PF04893">
    <property type="entry name" value="Yip1"/>
    <property type="match status" value="1"/>
</dbReference>
<dbReference type="GO" id="GO:0016020">
    <property type="term" value="C:membrane"/>
    <property type="evidence" value="ECO:0007669"/>
    <property type="project" value="UniProtKB-SubCell"/>
</dbReference>
<evidence type="ECO:0000256" key="3">
    <source>
        <dbReference type="ARBA" id="ARBA00022989"/>
    </source>
</evidence>
<dbReference type="InterPro" id="IPR006977">
    <property type="entry name" value="Yip1_dom"/>
</dbReference>
<comment type="subcellular location">
    <subcellularLocation>
        <location evidence="1">Membrane</location>
        <topology evidence="1">Multi-pass membrane protein</topology>
    </subcellularLocation>
</comment>
<keyword evidence="2 5" id="KW-0812">Transmembrane</keyword>
<organism evidence="7 8">
    <name type="scientific">Marinomonas polaris DSM 16579</name>
    <dbReference type="NCBI Taxonomy" id="1122206"/>
    <lineage>
        <taxon>Bacteria</taxon>
        <taxon>Pseudomonadati</taxon>
        <taxon>Pseudomonadota</taxon>
        <taxon>Gammaproteobacteria</taxon>
        <taxon>Oceanospirillales</taxon>
        <taxon>Oceanospirillaceae</taxon>
        <taxon>Marinomonas</taxon>
    </lineage>
</organism>
<evidence type="ECO:0000256" key="4">
    <source>
        <dbReference type="ARBA" id="ARBA00023136"/>
    </source>
</evidence>
<feature type="transmembrane region" description="Helical" evidence="5">
    <location>
        <begin position="129"/>
        <end position="149"/>
    </location>
</feature>
<feature type="transmembrane region" description="Helical" evidence="5">
    <location>
        <begin position="170"/>
        <end position="191"/>
    </location>
</feature>
<dbReference type="EMBL" id="FQVF01000040">
    <property type="protein sequence ID" value="SHG89169.1"/>
    <property type="molecule type" value="Genomic_DNA"/>
</dbReference>
<dbReference type="Proteomes" id="UP000184517">
    <property type="component" value="Unassembled WGS sequence"/>
</dbReference>
<evidence type="ECO:0000256" key="1">
    <source>
        <dbReference type="ARBA" id="ARBA00004141"/>
    </source>
</evidence>
<accession>A0A1M5NIX5</accession>
<reference evidence="8" key="1">
    <citation type="submission" date="2016-11" db="EMBL/GenBank/DDBJ databases">
        <authorList>
            <person name="Varghese N."/>
            <person name="Submissions S."/>
        </authorList>
    </citation>
    <scope>NUCLEOTIDE SEQUENCE [LARGE SCALE GENOMIC DNA]</scope>
    <source>
        <strain evidence="8">DSM 16579</strain>
    </source>
</reference>
<dbReference type="STRING" id="1122206.SAMN02745753_04664"/>
<proteinExistence type="predicted"/>
<gene>
    <name evidence="7" type="ORF">SAMN02745753_04664</name>
</gene>
<evidence type="ECO:0000313" key="7">
    <source>
        <dbReference type="EMBL" id="SHG89169.1"/>
    </source>
</evidence>